<dbReference type="AlphaFoldDB" id="A0A8H7Q6N3"/>
<evidence type="ECO:0000256" key="5">
    <source>
        <dbReference type="ARBA" id="ARBA00023015"/>
    </source>
</evidence>
<evidence type="ECO:0000256" key="8">
    <source>
        <dbReference type="PROSITE-ProRule" id="PRU00094"/>
    </source>
</evidence>
<comment type="caution">
    <text evidence="11">The sequence shown here is derived from an EMBL/GenBank/DDBJ whole genome shotgun (WGS) entry which is preliminary data.</text>
</comment>
<evidence type="ECO:0000256" key="3">
    <source>
        <dbReference type="ARBA" id="ARBA00022771"/>
    </source>
</evidence>
<feature type="compositionally biased region" description="Polar residues" evidence="9">
    <location>
        <begin position="617"/>
        <end position="636"/>
    </location>
</feature>
<feature type="compositionally biased region" description="Acidic residues" evidence="9">
    <location>
        <begin position="284"/>
        <end position="293"/>
    </location>
</feature>
<dbReference type="GO" id="GO:0005634">
    <property type="term" value="C:nucleus"/>
    <property type="evidence" value="ECO:0007669"/>
    <property type="project" value="UniProtKB-SubCell"/>
</dbReference>
<dbReference type="GO" id="GO:0000978">
    <property type="term" value="F:RNA polymerase II cis-regulatory region sequence-specific DNA binding"/>
    <property type="evidence" value="ECO:0007669"/>
    <property type="project" value="TreeGrafter"/>
</dbReference>
<evidence type="ECO:0000256" key="4">
    <source>
        <dbReference type="ARBA" id="ARBA00022833"/>
    </source>
</evidence>
<keyword evidence="7" id="KW-0539">Nucleus</keyword>
<dbReference type="OrthoDB" id="515401at2759"/>
<feature type="compositionally biased region" description="Low complexity" evidence="9">
    <location>
        <begin position="270"/>
        <end position="283"/>
    </location>
</feature>
<dbReference type="GO" id="GO:0045944">
    <property type="term" value="P:positive regulation of transcription by RNA polymerase II"/>
    <property type="evidence" value="ECO:0007669"/>
    <property type="project" value="TreeGrafter"/>
</dbReference>
<dbReference type="Pfam" id="PF08550">
    <property type="entry name" value="GATA_AreA"/>
    <property type="match status" value="1"/>
</dbReference>
<sequence>MQPTNIDHEPSPQDSKHRRSIKQSTVAESLLSDTLFPPRKPKPARMIYDDTFDSDNEQSEDSDKDPVKKDPLATQVWRMYTKAKDNLPNGSRLENLTWRMMAMTLKKKEREAAAAGSSTVSSPQSDVVEDRIRHTSQPPPTFKYHEHDYPMAMDHDVVAKKDKNTMQQSEALVQSQYRGATGTDPPESDDTTALLSSSAPPYMFDFLNSNPALTNRTTTQPDSGASNTLVSGSTRALLPGKSTGAMSNRGGLHQHTPSKRASVGAYSPKLSTLSSITIPSTLPEDSDMDEDEQSTSSSVATSPFAFTFDQKSASHSLPAFGPYHQQQQMRMFHPGSNPNPLISSPPPIIPEHEAQNDGYFMGHRFSEHRSASPGASSLLSHGPLNPANAGSMSFEDLLTLYYNGSAPVHDGNPEMFMNQRHHPTTPDLQHEFGKLGMLQLNGPASPSADSEESSSFESSSHMTNSFTKDDSADSQLNSYSSDRRDNTEASLPDISGKRESQGQLNLAKMPGATNGITRCTNCSTTTTPLWRRNPEGQPLCNACGLFLKLHGVVRPLSLKTDVIKKRNRSSGAAQPTKAKAKSTSGVNSKRISANNNDSLRSTNGSAVSKPAPPPQPQTVRSITFATDVSRGNSTLSKRQRRSSQDDLPQQIGYQDMLRFSSAQNDIHHRPSMQPRSNTSPAGTMPIGNAKNYSNEAVDSNSPTVGSLPSSLLPLLAAATSQTATDEEKMQGMMLLQQVTASSGSFNPALSHTSDWRSYN</sequence>
<evidence type="ECO:0000256" key="2">
    <source>
        <dbReference type="ARBA" id="ARBA00022723"/>
    </source>
</evidence>
<protein>
    <recommendedName>
        <fullName evidence="10">GATA-type domain-containing protein</fullName>
    </recommendedName>
</protein>
<dbReference type="FunFam" id="3.30.50.10:FF:000007">
    <property type="entry name" value="Nitrogen regulatory AreA, N-terminal"/>
    <property type="match status" value="1"/>
</dbReference>
<dbReference type="Gene3D" id="3.30.50.10">
    <property type="entry name" value="Erythroid Transcription Factor GATA-1, subunit A"/>
    <property type="match status" value="1"/>
</dbReference>
<evidence type="ECO:0000313" key="11">
    <source>
        <dbReference type="EMBL" id="KAG2187017.1"/>
    </source>
</evidence>
<keyword evidence="2" id="KW-0479">Metal-binding</keyword>
<dbReference type="PANTHER" id="PTHR10071:SF281">
    <property type="entry name" value="BOX A-BINDING FACTOR-RELATED"/>
    <property type="match status" value="1"/>
</dbReference>
<proteinExistence type="predicted"/>
<feature type="region of interest" description="Disordered" evidence="9">
    <location>
        <begin position="1"/>
        <end position="71"/>
    </location>
</feature>
<name>A0A8H7Q6N3_9FUNG</name>
<dbReference type="InterPro" id="IPR039355">
    <property type="entry name" value="Transcription_factor_GATA"/>
</dbReference>
<feature type="domain" description="GATA-type" evidence="10">
    <location>
        <begin position="513"/>
        <end position="566"/>
    </location>
</feature>
<evidence type="ECO:0000259" key="10">
    <source>
        <dbReference type="PROSITE" id="PS50114"/>
    </source>
</evidence>
<reference evidence="11" key="1">
    <citation type="submission" date="2020-12" db="EMBL/GenBank/DDBJ databases">
        <title>Metabolic potential, ecology and presence of endohyphal bacteria is reflected in genomic diversity of Mucoromycotina.</title>
        <authorList>
            <person name="Muszewska A."/>
            <person name="Okrasinska A."/>
            <person name="Steczkiewicz K."/>
            <person name="Drgas O."/>
            <person name="Orlowska M."/>
            <person name="Perlinska-Lenart U."/>
            <person name="Aleksandrzak-Piekarczyk T."/>
            <person name="Szatraj K."/>
            <person name="Zielenkiewicz U."/>
            <person name="Pilsyk S."/>
            <person name="Malc E."/>
            <person name="Mieczkowski P."/>
            <person name="Kruszewska J.S."/>
            <person name="Biernat P."/>
            <person name="Pawlowska J."/>
        </authorList>
    </citation>
    <scope>NUCLEOTIDE SEQUENCE</scope>
    <source>
        <strain evidence="11">WA0000051536</strain>
    </source>
</reference>
<feature type="region of interest" description="Disordered" evidence="9">
    <location>
        <begin position="565"/>
        <end position="649"/>
    </location>
</feature>
<keyword evidence="12" id="KW-1185">Reference proteome</keyword>
<organism evidence="11 12">
    <name type="scientific">Umbelopsis vinacea</name>
    <dbReference type="NCBI Taxonomy" id="44442"/>
    <lineage>
        <taxon>Eukaryota</taxon>
        <taxon>Fungi</taxon>
        <taxon>Fungi incertae sedis</taxon>
        <taxon>Mucoromycota</taxon>
        <taxon>Mucoromycotina</taxon>
        <taxon>Umbelopsidomycetes</taxon>
        <taxon>Umbelopsidales</taxon>
        <taxon>Umbelopsidaceae</taxon>
        <taxon>Umbelopsis</taxon>
    </lineage>
</organism>
<feature type="compositionally biased region" description="Polar residues" evidence="9">
    <location>
        <begin position="116"/>
        <end position="125"/>
    </location>
</feature>
<dbReference type="InterPro" id="IPR000679">
    <property type="entry name" value="Znf_GATA"/>
</dbReference>
<feature type="region of interest" description="Disordered" evidence="9">
    <location>
        <begin position="667"/>
        <end position="706"/>
    </location>
</feature>
<keyword evidence="6" id="KW-0804">Transcription</keyword>
<evidence type="ECO:0000256" key="6">
    <source>
        <dbReference type="ARBA" id="ARBA00023163"/>
    </source>
</evidence>
<evidence type="ECO:0000256" key="7">
    <source>
        <dbReference type="ARBA" id="ARBA00023242"/>
    </source>
</evidence>
<dbReference type="PROSITE" id="PS50114">
    <property type="entry name" value="GATA_ZN_FINGER_2"/>
    <property type="match status" value="1"/>
</dbReference>
<feature type="compositionally biased region" description="Polar residues" evidence="9">
    <location>
        <begin position="581"/>
        <end position="606"/>
    </location>
</feature>
<feature type="region of interest" description="Disordered" evidence="9">
    <location>
        <begin position="107"/>
        <end position="129"/>
    </location>
</feature>
<feature type="compositionally biased region" description="Acidic residues" evidence="9">
    <location>
        <begin position="50"/>
        <end position="63"/>
    </location>
</feature>
<feature type="compositionally biased region" description="Polar residues" evidence="9">
    <location>
        <begin position="690"/>
        <end position="700"/>
    </location>
</feature>
<evidence type="ECO:0000256" key="1">
    <source>
        <dbReference type="ARBA" id="ARBA00004123"/>
    </source>
</evidence>
<gene>
    <name evidence="11" type="ORF">INT44_003245</name>
</gene>
<dbReference type="GO" id="GO:0000981">
    <property type="term" value="F:DNA-binding transcription factor activity, RNA polymerase II-specific"/>
    <property type="evidence" value="ECO:0007669"/>
    <property type="project" value="TreeGrafter"/>
</dbReference>
<dbReference type="Pfam" id="PF00320">
    <property type="entry name" value="GATA"/>
    <property type="match status" value="1"/>
</dbReference>
<accession>A0A8H7Q6N3</accession>
<dbReference type="GO" id="GO:0000122">
    <property type="term" value="P:negative regulation of transcription by RNA polymerase II"/>
    <property type="evidence" value="ECO:0007669"/>
    <property type="project" value="TreeGrafter"/>
</dbReference>
<dbReference type="PANTHER" id="PTHR10071">
    <property type="entry name" value="TRANSCRIPTION FACTOR GATA FAMILY MEMBER"/>
    <property type="match status" value="1"/>
</dbReference>
<dbReference type="PROSITE" id="PS00344">
    <property type="entry name" value="GATA_ZN_FINGER_1"/>
    <property type="match status" value="1"/>
</dbReference>
<dbReference type="GO" id="GO:0008270">
    <property type="term" value="F:zinc ion binding"/>
    <property type="evidence" value="ECO:0007669"/>
    <property type="project" value="UniProtKB-KW"/>
</dbReference>
<keyword evidence="3 8" id="KW-0863">Zinc-finger</keyword>
<keyword evidence="4" id="KW-0862">Zinc</keyword>
<dbReference type="SUPFAM" id="SSF57716">
    <property type="entry name" value="Glucocorticoid receptor-like (DNA-binding domain)"/>
    <property type="match status" value="1"/>
</dbReference>
<evidence type="ECO:0000313" key="12">
    <source>
        <dbReference type="Proteomes" id="UP000612746"/>
    </source>
</evidence>
<feature type="compositionally biased region" description="Polar residues" evidence="9">
    <location>
        <begin position="207"/>
        <end position="234"/>
    </location>
</feature>
<dbReference type="PRINTS" id="PR00619">
    <property type="entry name" value="GATAZNFINGER"/>
</dbReference>
<feature type="compositionally biased region" description="Basic and acidic residues" evidence="9">
    <location>
        <begin position="1"/>
        <end position="15"/>
    </location>
</feature>
<feature type="region of interest" description="Disordered" evidence="9">
    <location>
        <begin position="438"/>
        <end position="518"/>
    </location>
</feature>
<dbReference type="EMBL" id="JAEPRA010000004">
    <property type="protein sequence ID" value="KAG2187017.1"/>
    <property type="molecule type" value="Genomic_DNA"/>
</dbReference>
<dbReference type="InterPro" id="IPR013088">
    <property type="entry name" value="Znf_NHR/GATA"/>
</dbReference>
<keyword evidence="5" id="KW-0805">Transcription regulation</keyword>
<feature type="region of interest" description="Disordered" evidence="9">
    <location>
        <begin position="176"/>
        <end position="299"/>
    </location>
</feature>
<dbReference type="CDD" id="cd00202">
    <property type="entry name" value="ZnF_GATA"/>
    <property type="match status" value="1"/>
</dbReference>
<evidence type="ECO:0000256" key="9">
    <source>
        <dbReference type="SAM" id="MobiDB-lite"/>
    </source>
</evidence>
<dbReference type="InterPro" id="IPR013860">
    <property type="entry name" value="AreA_GATA"/>
</dbReference>
<comment type="subcellular location">
    <subcellularLocation>
        <location evidence="1">Nucleus</location>
    </subcellularLocation>
</comment>
<dbReference type="SMART" id="SM00401">
    <property type="entry name" value="ZnF_GATA"/>
    <property type="match status" value="1"/>
</dbReference>
<dbReference type="Proteomes" id="UP000612746">
    <property type="component" value="Unassembled WGS sequence"/>
</dbReference>